<dbReference type="InterPro" id="IPR000873">
    <property type="entry name" value="AMP-dep_synth/lig_dom"/>
</dbReference>
<dbReference type="RefSeq" id="WP_191770784.1">
    <property type="nucleotide sequence ID" value="NZ_JACSQS010000009.1"/>
</dbReference>
<evidence type="ECO:0000313" key="4">
    <source>
        <dbReference type="EMBL" id="MBD7954636.1"/>
    </source>
</evidence>
<dbReference type="InterPro" id="IPR042099">
    <property type="entry name" value="ANL_N_sf"/>
</dbReference>
<feature type="domain" description="ApeI dehydratase-like" evidence="3">
    <location>
        <begin position="460"/>
        <end position="555"/>
    </location>
</feature>
<feature type="domain" description="AMP-dependent synthetase/ligase" evidence="2">
    <location>
        <begin position="117"/>
        <end position="303"/>
    </location>
</feature>
<gene>
    <name evidence="4" type="ORF">H9654_10540</name>
</gene>
<dbReference type="SUPFAM" id="SSF56801">
    <property type="entry name" value="Acetyl-CoA synthetase-like"/>
    <property type="match status" value="1"/>
</dbReference>
<organism evidence="4 5">
    <name type="scientific">Stenotrophomonas lacuserhaii</name>
    <dbReference type="NCBI Taxonomy" id="2760084"/>
    <lineage>
        <taxon>Bacteria</taxon>
        <taxon>Pseudomonadati</taxon>
        <taxon>Pseudomonadota</taxon>
        <taxon>Gammaproteobacteria</taxon>
        <taxon>Lysobacterales</taxon>
        <taxon>Lysobacteraceae</taxon>
        <taxon>Stenotrophomonas</taxon>
    </lineage>
</organism>
<dbReference type="InterPro" id="IPR045851">
    <property type="entry name" value="AMP-bd_C_sf"/>
</dbReference>
<dbReference type="Gene3D" id="3.40.50.12780">
    <property type="entry name" value="N-terminal domain of ligase-like"/>
    <property type="match status" value="1"/>
</dbReference>
<proteinExistence type="predicted"/>
<evidence type="ECO:0000256" key="1">
    <source>
        <dbReference type="ARBA" id="ARBA00022598"/>
    </source>
</evidence>
<dbReference type="Proteomes" id="UP000636938">
    <property type="component" value="Unassembled WGS sequence"/>
</dbReference>
<dbReference type="AlphaFoldDB" id="A0A8X8FVL6"/>
<dbReference type="Gene3D" id="3.30.300.30">
    <property type="match status" value="1"/>
</dbReference>
<dbReference type="InterPro" id="IPR054545">
    <property type="entry name" value="ApeI-like"/>
</dbReference>
<dbReference type="InterPro" id="IPR029069">
    <property type="entry name" value="HotDog_dom_sf"/>
</dbReference>
<evidence type="ECO:0000259" key="3">
    <source>
        <dbReference type="Pfam" id="PF22818"/>
    </source>
</evidence>
<dbReference type="InterPro" id="IPR050237">
    <property type="entry name" value="ATP-dep_AMP-bd_enzyme"/>
</dbReference>
<sequence>MSEWIPLHLLLQSARPGRTVGALDGAALDHAALLARARRWQAAFAAAEGRDWALYFEDSLAFAAALLGAWSAGKRVYLPGDDLPGTLQALRPHVDGFVGDVDPCWQPLHAAPATDIPATGVVLDPHACRLVVFTSGSTGQPAAIEKRLDQLGSEVEALQQAFGALLAGAQVHGTVSHQHIYGLLFRVLWPLAAGRAIQPRRFFHEDLVAALAAAPSVLVATPAHLKRLPPQLDWAGARGQLRAVFSSGGPLPAQAAADVREVLGIAPIEVFGSSETGGIAWRRCADDAPAWQPLPGVQWRIDDGQLAVASAHLAQGGWWRSEDRAEASPDGGFRLLGRADRIVKIEERRVSLGALEQALCRDAGVAEAQVLVLPGTREQLAAVIVPSDPALAQAGDAERRAFIGRLTALLAQGHDAVTRPRRWRLVAALPVNAQGKPTQALLQALFQKTLPSPQWLACDAATARVQLVLEPDLGAFEGHFPEVAVLPGVAQLDWAIRLGREAFDLPPRFLRMDALKFHHVARPHDVLMLQLDWDAARGVLGFRFSSDHGIHASGKVLFADAD</sequence>
<dbReference type="Pfam" id="PF00501">
    <property type="entry name" value="AMP-binding"/>
    <property type="match status" value="1"/>
</dbReference>
<dbReference type="SUPFAM" id="SSF54637">
    <property type="entry name" value="Thioesterase/thiol ester dehydrase-isomerase"/>
    <property type="match status" value="1"/>
</dbReference>
<dbReference type="PANTHER" id="PTHR43767:SF8">
    <property type="entry name" value="LONG-CHAIN-FATTY-ACID--COA LIGASE"/>
    <property type="match status" value="1"/>
</dbReference>
<dbReference type="Gene3D" id="3.10.129.10">
    <property type="entry name" value="Hotdog Thioesterase"/>
    <property type="match status" value="1"/>
</dbReference>
<dbReference type="GO" id="GO:0016874">
    <property type="term" value="F:ligase activity"/>
    <property type="evidence" value="ECO:0007669"/>
    <property type="project" value="UniProtKB-KW"/>
</dbReference>
<dbReference type="EMBL" id="JACSQS010000009">
    <property type="protein sequence ID" value="MBD7954636.1"/>
    <property type="molecule type" value="Genomic_DNA"/>
</dbReference>
<comment type="caution">
    <text evidence="4">The sequence shown here is derived from an EMBL/GenBank/DDBJ whole genome shotgun (WGS) entry which is preliminary data.</text>
</comment>
<keyword evidence="5" id="KW-1185">Reference proteome</keyword>
<dbReference type="PANTHER" id="PTHR43767">
    <property type="entry name" value="LONG-CHAIN-FATTY-ACID--COA LIGASE"/>
    <property type="match status" value="1"/>
</dbReference>
<evidence type="ECO:0000313" key="5">
    <source>
        <dbReference type="Proteomes" id="UP000636938"/>
    </source>
</evidence>
<accession>A0A8X8FVL6</accession>
<reference evidence="4 5" key="1">
    <citation type="submission" date="2020-08" db="EMBL/GenBank/DDBJ databases">
        <title>A Genomic Blueprint of the Chicken Gut Microbiome.</title>
        <authorList>
            <person name="Gilroy R."/>
            <person name="Ravi A."/>
            <person name="Getino M."/>
            <person name="Pursley I."/>
            <person name="Horton D.L."/>
            <person name="Alikhan N.-F."/>
            <person name="Baker D."/>
            <person name="Gharbi K."/>
            <person name="Hall N."/>
            <person name="Watson M."/>
            <person name="Adriaenssens E.M."/>
            <person name="Foster-Nyarko E."/>
            <person name="Jarju S."/>
            <person name="Secka A."/>
            <person name="Antonio M."/>
            <person name="Oren A."/>
            <person name="Chaudhuri R."/>
            <person name="La Ragione R.M."/>
            <person name="Hildebrand F."/>
            <person name="Pallen M.J."/>
        </authorList>
    </citation>
    <scope>NUCLEOTIDE SEQUENCE [LARGE SCALE GENOMIC DNA]</scope>
    <source>
        <strain evidence="4 5">Sa5BUN4</strain>
    </source>
</reference>
<name>A0A8X8FVL6_9GAMM</name>
<evidence type="ECO:0000259" key="2">
    <source>
        <dbReference type="Pfam" id="PF00501"/>
    </source>
</evidence>
<dbReference type="Pfam" id="PF22818">
    <property type="entry name" value="ApeI-like"/>
    <property type="match status" value="1"/>
</dbReference>
<protein>
    <submittedName>
        <fullName evidence="4">Acyl-CoA synthetase</fullName>
    </submittedName>
</protein>
<keyword evidence="1" id="KW-0436">Ligase</keyword>